<dbReference type="AlphaFoldDB" id="A0A221UXE9"/>
<dbReference type="KEGG" id="aalg:AREALGSMS7_02559"/>
<dbReference type="EMBL" id="CP022515">
    <property type="protein sequence ID" value="ASO06002.1"/>
    <property type="molecule type" value="Genomic_DNA"/>
</dbReference>
<sequence length="168" mass="19382">MKLKIILLLIIIFNTNKFSAQDNYFVGFFAEKMNLSTPVGHAFIGIGNGVPLTCDINGNETEMFGFYPEVRLEGGKSIYAGPVNGKIKNDVMTKIDNYHYKKIDFPNYLKVKLKIEEWKEKKYELTKQDCISFFIDVAELFPDLIIPDRTKFTTPDEYVKDFITVNKL</sequence>
<dbReference type="RefSeq" id="WP_093978601.1">
    <property type="nucleotide sequence ID" value="NZ_CP022515.1"/>
</dbReference>
<gene>
    <name evidence="2" type="ORF">AREALGSMS7_02559</name>
</gene>
<feature type="signal peptide" evidence="1">
    <location>
        <begin position="1"/>
        <end position="20"/>
    </location>
</feature>
<reference evidence="2 3" key="1">
    <citation type="submission" date="2017-07" db="EMBL/GenBank/DDBJ databases">
        <title>Genome Sequence of Arenibacter algicola Strain SMS7 Isolated from a culture of the Diatom Skeletonema marinoi.</title>
        <authorList>
            <person name="Topel M."/>
            <person name="Pinder M.I.M."/>
            <person name="Johansson O.N."/>
            <person name="Kourtchenko O."/>
            <person name="Godhe A."/>
            <person name="Clarke A.K."/>
        </authorList>
    </citation>
    <scope>NUCLEOTIDE SEQUENCE [LARGE SCALE GENOMIC DNA]</scope>
    <source>
        <strain evidence="2 3">SMS7</strain>
    </source>
</reference>
<accession>A0A221UXE9</accession>
<dbReference type="Proteomes" id="UP000204551">
    <property type="component" value="Chromosome"/>
</dbReference>
<feature type="chain" id="PRO_5012149157" evidence="1">
    <location>
        <begin position="21"/>
        <end position="168"/>
    </location>
</feature>
<name>A0A221UXE9_9FLAO</name>
<evidence type="ECO:0000313" key="2">
    <source>
        <dbReference type="EMBL" id="ASO06002.1"/>
    </source>
</evidence>
<evidence type="ECO:0000313" key="3">
    <source>
        <dbReference type="Proteomes" id="UP000204551"/>
    </source>
</evidence>
<organism evidence="2 3">
    <name type="scientific">Arenibacter algicola</name>
    <dbReference type="NCBI Taxonomy" id="616991"/>
    <lineage>
        <taxon>Bacteria</taxon>
        <taxon>Pseudomonadati</taxon>
        <taxon>Bacteroidota</taxon>
        <taxon>Flavobacteriia</taxon>
        <taxon>Flavobacteriales</taxon>
        <taxon>Flavobacteriaceae</taxon>
        <taxon>Arenibacter</taxon>
    </lineage>
</organism>
<proteinExistence type="predicted"/>
<evidence type="ECO:0000256" key="1">
    <source>
        <dbReference type="SAM" id="SignalP"/>
    </source>
</evidence>
<protein>
    <submittedName>
        <fullName evidence="2">Uncharacterized protein</fullName>
    </submittedName>
</protein>
<keyword evidence="1" id="KW-0732">Signal</keyword>